<gene>
    <name evidence="2" type="ORF">BO71DRAFT_1288</name>
</gene>
<proteinExistence type="predicted"/>
<keyword evidence="3" id="KW-1185">Reference proteome</keyword>
<feature type="region of interest" description="Disordered" evidence="1">
    <location>
        <begin position="100"/>
        <end position="126"/>
    </location>
</feature>
<accession>A0A319E101</accession>
<reference evidence="2 3" key="1">
    <citation type="submission" date="2018-02" db="EMBL/GenBank/DDBJ databases">
        <title>The genomes of Aspergillus section Nigri reveals drivers in fungal speciation.</title>
        <authorList>
            <consortium name="DOE Joint Genome Institute"/>
            <person name="Vesth T.C."/>
            <person name="Nybo J."/>
            <person name="Theobald S."/>
            <person name="Brandl J."/>
            <person name="Frisvad J.C."/>
            <person name="Nielsen K.F."/>
            <person name="Lyhne E.K."/>
            <person name="Kogle M.E."/>
            <person name="Kuo A."/>
            <person name="Riley R."/>
            <person name="Clum A."/>
            <person name="Nolan M."/>
            <person name="Lipzen A."/>
            <person name="Salamov A."/>
            <person name="Henrissat B."/>
            <person name="Wiebenga A."/>
            <person name="De vries R.P."/>
            <person name="Grigoriev I.V."/>
            <person name="Mortensen U.H."/>
            <person name="Andersen M.R."/>
            <person name="Baker S.E."/>
        </authorList>
    </citation>
    <scope>NUCLEOTIDE SEQUENCE [LARGE SCALE GENOMIC DNA]</scope>
    <source>
        <strain evidence="2 3">CBS 707.79</strain>
    </source>
</reference>
<evidence type="ECO:0000313" key="2">
    <source>
        <dbReference type="EMBL" id="PYI00128.1"/>
    </source>
</evidence>
<name>A0A319E101_9EURO</name>
<dbReference type="EMBL" id="KZ825797">
    <property type="protein sequence ID" value="PYI00128.1"/>
    <property type="molecule type" value="Genomic_DNA"/>
</dbReference>
<protein>
    <submittedName>
        <fullName evidence="2">Uncharacterized protein</fullName>
    </submittedName>
</protein>
<organism evidence="2 3">
    <name type="scientific">Aspergillus ellipticus CBS 707.79</name>
    <dbReference type="NCBI Taxonomy" id="1448320"/>
    <lineage>
        <taxon>Eukaryota</taxon>
        <taxon>Fungi</taxon>
        <taxon>Dikarya</taxon>
        <taxon>Ascomycota</taxon>
        <taxon>Pezizomycotina</taxon>
        <taxon>Eurotiomycetes</taxon>
        <taxon>Eurotiomycetidae</taxon>
        <taxon>Eurotiales</taxon>
        <taxon>Aspergillaceae</taxon>
        <taxon>Aspergillus</taxon>
        <taxon>Aspergillus subgen. Circumdati</taxon>
    </lineage>
</organism>
<sequence length="163" mass="18014">MRAAIAACVAGAKRRGISHSRPPGRPVRWELGESERGPGGADLAWLGGWPWLFEVEMTMDGRMLAFGGRRRGGSRHDPNEPQRPPLQNLIWPGIGSASIPESQLEGFNPFRRRRKGPRLKTDSRSTDIVSDVDREIKRLQDALDVGDHDLRAGLGCIISCIII</sequence>
<dbReference type="VEuPathDB" id="FungiDB:BO71DRAFT_1288"/>
<evidence type="ECO:0000313" key="3">
    <source>
        <dbReference type="Proteomes" id="UP000247810"/>
    </source>
</evidence>
<evidence type="ECO:0000256" key="1">
    <source>
        <dbReference type="SAM" id="MobiDB-lite"/>
    </source>
</evidence>
<dbReference type="Proteomes" id="UP000247810">
    <property type="component" value="Unassembled WGS sequence"/>
</dbReference>
<dbReference type="AlphaFoldDB" id="A0A319E101"/>
<feature type="region of interest" description="Disordered" evidence="1">
    <location>
        <begin position="66"/>
        <end position="87"/>
    </location>
</feature>